<proteinExistence type="predicted"/>
<keyword evidence="1" id="KW-0812">Transmembrane</keyword>
<accession>A0A0B8SZU7</accession>
<evidence type="ECO:0000313" key="2">
    <source>
        <dbReference type="EMBL" id="KGE13542.1"/>
    </source>
</evidence>
<evidence type="ECO:0000256" key="1">
    <source>
        <dbReference type="SAM" id="Phobius"/>
    </source>
</evidence>
<keyword evidence="3" id="KW-1185">Reference proteome</keyword>
<reference evidence="3" key="1">
    <citation type="submission" date="2014-04" db="EMBL/GenBank/DDBJ databases">
        <title>Whole-Genome optical mapping and complete genome sequence of Sphingobacterium deserti sp. nov., a new spaces isolated from desert in the west of China.</title>
        <authorList>
            <person name="Teng C."/>
            <person name="Zhou Z."/>
            <person name="Li X."/>
            <person name="Chen M."/>
            <person name="Lin M."/>
            <person name="Wang L."/>
            <person name="Su S."/>
            <person name="Zhang C."/>
            <person name="Zhang W."/>
        </authorList>
    </citation>
    <scope>NUCLEOTIDE SEQUENCE [LARGE SCALE GENOMIC DNA]</scope>
    <source>
        <strain evidence="3">ACCC05744</strain>
    </source>
</reference>
<feature type="transmembrane region" description="Helical" evidence="1">
    <location>
        <begin position="6"/>
        <end position="23"/>
    </location>
</feature>
<dbReference type="Proteomes" id="UP000031802">
    <property type="component" value="Unassembled WGS sequence"/>
</dbReference>
<comment type="caution">
    <text evidence="2">The sequence shown here is derived from an EMBL/GenBank/DDBJ whole genome shotgun (WGS) entry which is preliminary data.</text>
</comment>
<dbReference type="AlphaFoldDB" id="A0A0B8SZU7"/>
<dbReference type="EMBL" id="JJMU01000049">
    <property type="protein sequence ID" value="KGE13542.1"/>
    <property type="molecule type" value="Genomic_DNA"/>
</dbReference>
<protein>
    <submittedName>
        <fullName evidence="2">Uncharacterized protein</fullName>
    </submittedName>
</protein>
<keyword evidence="1" id="KW-1133">Transmembrane helix</keyword>
<gene>
    <name evidence="2" type="ORF">DI53_2730</name>
</gene>
<evidence type="ECO:0000313" key="3">
    <source>
        <dbReference type="Proteomes" id="UP000031802"/>
    </source>
</evidence>
<name>A0A0B8SZU7_9SPHI</name>
<organism evidence="2 3">
    <name type="scientific">Sphingobacterium deserti</name>
    <dbReference type="NCBI Taxonomy" id="1229276"/>
    <lineage>
        <taxon>Bacteria</taxon>
        <taxon>Pseudomonadati</taxon>
        <taxon>Bacteroidota</taxon>
        <taxon>Sphingobacteriia</taxon>
        <taxon>Sphingobacteriales</taxon>
        <taxon>Sphingobacteriaceae</taxon>
        <taxon>Sphingobacterium</taxon>
    </lineage>
</organism>
<sequence length="39" mass="4698">MIVLHILYGLIVGINVIQFYLFVKKRLRRKLLSQLQKNQ</sequence>
<reference evidence="2 3" key="2">
    <citation type="journal article" date="2015" name="PLoS ONE">
        <title>Whole-Genome Optical Mapping and Finished Genome Sequence of Sphingobacterium deserti sp. nov., a New Species Isolated from the Western Desert of China.</title>
        <authorList>
            <person name="Teng C."/>
            <person name="Zhou Z."/>
            <person name="Molnar I."/>
            <person name="Li X."/>
            <person name="Tang R."/>
            <person name="Chen M."/>
            <person name="Wang L."/>
            <person name="Su S."/>
            <person name="Zhang W."/>
            <person name="Lin M."/>
        </authorList>
    </citation>
    <scope>NUCLEOTIDE SEQUENCE [LARGE SCALE GENOMIC DNA]</scope>
    <source>
        <strain evidence="3">ACCC05744</strain>
    </source>
</reference>
<keyword evidence="1" id="KW-0472">Membrane</keyword>